<sequence>MMSGYEQGRLKEISSVESQIVMRGVIHNYGLIEVAGLELLTSSVSWTKLQVPNFQLQFFAIQRRINLQRLPSFLHYQHDLTVLSIDNNQLTGNFPTWLLENNTRLAGLYARDNAFIGTLKLPSCRHLHLEEFDVSNNKLSGRVPANISSDFPKLNNLNMSQNCLNISPIRSTRHYHISYGFLNDFNLMDVETQVQFSTKRNSYTYKGSILKYMSGVDLSSNGLTGEIPVELGNLSKIHAFNLSRNHIFGKIPNTFSNLHEIESLDLSYNSLNGRIPVGLLELHSLAIFSVAYTNLSGAVPPFEAQFSTFDKSSYQGNPLICGSEESAGLTDTQSFYISFAVSSGVILLRLAAALCFNSYWRTAWFGLVEVLMLNSYYFPFDNVVTPIKSRWWRNLVLILIVWTSR</sequence>
<gene>
    <name evidence="9" type="ORF">T459_13768</name>
</gene>
<dbReference type="Gene3D" id="3.80.10.10">
    <property type="entry name" value="Ribonuclease Inhibitor"/>
    <property type="match status" value="1"/>
</dbReference>
<dbReference type="FunFam" id="3.80.10.10:FF:000111">
    <property type="entry name" value="LRR receptor-like serine/threonine-protein kinase ERECTA"/>
    <property type="match status" value="1"/>
</dbReference>
<dbReference type="PANTHER" id="PTHR48062:SF6">
    <property type="entry name" value="LEUCINE-RICH REPEAT RECEPTOR PROTEIN KINASE MSL1-LIKE ISOFORM X1"/>
    <property type="match status" value="1"/>
</dbReference>
<evidence type="ECO:0000256" key="3">
    <source>
        <dbReference type="ARBA" id="ARBA00022614"/>
    </source>
</evidence>
<accession>A0A2G2ZFH3</accession>
<organism evidence="9 10">
    <name type="scientific">Capsicum annuum</name>
    <name type="common">Capsicum pepper</name>
    <dbReference type="NCBI Taxonomy" id="4072"/>
    <lineage>
        <taxon>Eukaryota</taxon>
        <taxon>Viridiplantae</taxon>
        <taxon>Streptophyta</taxon>
        <taxon>Embryophyta</taxon>
        <taxon>Tracheophyta</taxon>
        <taxon>Spermatophyta</taxon>
        <taxon>Magnoliopsida</taxon>
        <taxon>eudicotyledons</taxon>
        <taxon>Gunneridae</taxon>
        <taxon>Pentapetalae</taxon>
        <taxon>asterids</taxon>
        <taxon>lamiids</taxon>
        <taxon>Solanales</taxon>
        <taxon>Solanaceae</taxon>
        <taxon>Solanoideae</taxon>
        <taxon>Capsiceae</taxon>
        <taxon>Capsicum</taxon>
    </lineage>
</organism>
<keyword evidence="7" id="KW-0472">Membrane</keyword>
<keyword evidence="5" id="KW-0677">Repeat</keyword>
<dbReference type="Pfam" id="PF00560">
    <property type="entry name" value="LRR_1"/>
    <property type="match status" value="5"/>
</dbReference>
<proteinExistence type="inferred from homology"/>
<evidence type="ECO:0000313" key="9">
    <source>
        <dbReference type="EMBL" id="PHT80753.1"/>
    </source>
</evidence>
<keyword evidence="3" id="KW-0433">Leucine-rich repeat</keyword>
<comment type="similarity">
    <text evidence="2">Belongs to the RLP family.</text>
</comment>
<name>A0A2G2ZFH3_CAPAN</name>
<reference evidence="9 10" key="1">
    <citation type="journal article" date="2014" name="Nat. Genet.">
        <title>Genome sequence of the hot pepper provides insights into the evolution of pungency in Capsicum species.</title>
        <authorList>
            <person name="Kim S."/>
            <person name="Park M."/>
            <person name="Yeom S.I."/>
            <person name="Kim Y.M."/>
            <person name="Lee J.M."/>
            <person name="Lee H.A."/>
            <person name="Seo E."/>
            <person name="Choi J."/>
            <person name="Cheong K."/>
            <person name="Kim K.T."/>
            <person name="Jung K."/>
            <person name="Lee G.W."/>
            <person name="Oh S.K."/>
            <person name="Bae C."/>
            <person name="Kim S.B."/>
            <person name="Lee H.Y."/>
            <person name="Kim S.Y."/>
            <person name="Kim M.S."/>
            <person name="Kang B.C."/>
            <person name="Jo Y.D."/>
            <person name="Yang H.B."/>
            <person name="Jeong H.J."/>
            <person name="Kang W.H."/>
            <person name="Kwon J.K."/>
            <person name="Shin C."/>
            <person name="Lim J.Y."/>
            <person name="Park J.H."/>
            <person name="Huh J.H."/>
            <person name="Kim J.S."/>
            <person name="Kim B.D."/>
            <person name="Cohen O."/>
            <person name="Paran I."/>
            <person name="Suh M.C."/>
            <person name="Lee S.B."/>
            <person name="Kim Y.K."/>
            <person name="Shin Y."/>
            <person name="Noh S.J."/>
            <person name="Park J."/>
            <person name="Seo Y.S."/>
            <person name="Kwon S.Y."/>
            <person name="Kim H.A."/>
            <person name="Park J.M."/>
            <person name="Kim H.J."/>
            <person name="Choi S.B."/>
            <person name="Bosland P.W."/>
            <person name="Reeves G."/>
            <person name="Jo S.H."/>
            <person name="Lee B.W."/>
            <person name="Cho H.T."/>
            <person name="Choi H.S."/>
            <person name="Lee M.S."/>
            <person name="Yu Y."/>
            <person name="Do Choi Y."/>
            <person name="Park B.S."/>
            <person name="van Deynze A."/>
            <person name="Ashrafi H."/>
            <person name="Hill T."/>
            <person name="Kim W.T."/>
            <person name="Pai H.S."/>
            <person name="Ahn H.K."/>
            <person name="Yeam I."/>
            <person name="Giovannoni J.J."/>
            <person name="Rose J.K."/>
            <person name="Sorensen I."/>
            <person name="Lee S.J."/>
            <person name="Kim R.W."/>
            <person name="Choi I.Y."/>
            <person name="Choi B.S."/>
            <person name="Lim J.S."/>
            <person name="Lee Y.H."/>
            <person name="Choi D."/>
        </authorList>
    </citation>
    <scope>NUCLEOTIDE SEQUENCE [LARGE SCALE GENOMIC DNA]</scope>
    <source>
        <strain evidence="10">cv. CM334</strain>
    </source>
</reference>
<dbReference type="AlphaFoldDB" id="A0A2G2ZFH3"/>
<protein>
    <submittedName>
        <fullName evidence="9">Uncharacterized protein</fullName>
    </submittedName>
</protein>
<evidence type="ECO:0000256" key="6">
    <source>
        <dbReference type="ARBA" id="ARBA00022989"/>
    </source>
</evidence>
<evidence type="ECO:0000256" key="2">
    <source>
        <dbReference type="ARBA" id="ARBA00009592"/>
    </source>
</evidence>
<keyword evidence="6" id="KW-1133">Transmembrane helix</keyword>
<dbReference type="InterPro" id="IPR001611">
    <property type="entry name" value="Leu-rich_rpt"/>
</dbReference>
<dbReference type="EMBL" id="AYRZ02000005">
    <property type="protein sequence ID" value="PHT80753.1"/>
    <property type="molecule type" value="Genomic_DNA"/>
</dbReference>
<keyword evidence="10" id="KW-1185">Reference proteome</keyword>
<dbReference type="Gramene" id="PHT80753">
    <property type="protein sequence ID" value="PHT80753"/>
    <property type="gene ID" value="T459_13768"/>
</dbReference>
<dbReference type="InterPro" id="IPR032675">
    <property type="entry name" value="LRR_dom_sf"/>
</dbReference>
<dbReference type="OMA" id="SAMLICQ"/>
<evidence type="ECO:0000256" key="5">
    <source>
        <dbReference type="ARBA" id="ARBA00022737"/>
    </source>
</evidence>
<comment type="subcellular location">
    <subcellularLocation>
        <location evidence="1">Membrane</location>
        <topology evidence="1">Single-pass membrane protein</topology>
    </subcellularLocation>
</comment>
<evidence type="ECO:0000256" key="4">
    <source>
        <dbReference type="ARBA" id="ARBA00022692"/>
    </source>
</evidence>
<dbReference type="InterPro" id="IPR051502">
    <property type="entry name" value="RLP_Defense_Trigger"/>
</dbReference>
<dbReference type="STRING" id="4072.A0A2G2ZFH3"/>
<comment type="caution">
    <text evidence="9">The sequence shown here is derived from an EMBL/GenBank/DDBJ whole genome shotgun (WGS) entry which is preliminary data.</text>
</comment>
<dbReference type="GO" id="GO:0016020">
    <property type="term" value="C:membrane"/>
    <property type="evidence" value="ECO:0007669"/>
    <property type="project" value="UniProtKB-SubCell"/>
</dbReference>
<keyword evidence="4" id="KW-0812">Transmembrane</keyword>
<keyword evidence="8" id="KW-0325">Glycoprotein</keyword>
<evidence type="ECO:0000256" key="1">
    <source>
        <dbReference type="ARBA" id="ARBA00004167"/>
    </source>
</evidence>
<evidence type="ECO:0000256" key="8">
    <source>
        <dbReference type="ARBA" id="ARBA00023180"/>
    </source>
</evidence>
<dbReference type="PANTHER" id="PTHR48062">
    <property type="entry name" value="RECEPTOR-LIKE PROTEIN 14"/>
    <property type="match status" value="1"/>
</dbReference>
<evidence type="ECO:0000256" key="7">
    <source>
        <dbReference type="ARBA" id="ARBA00023136"/>
    </source>
</evidence>
<dbReference type="Proteomes" id="UP000222542">
    <property type="component" value="Unassembled WGS sequence"/>
</dbReference>
<evidence type="ECO:0000313" key="10">
    <source>
        <dbReference type="Proteomes" id="UP000222542"/>
    </source>
</evidence>
<reference evidence="9 10" key="2">
    <citation type="journal article" date="2017" name="Genome Biol.">
        <title>New reference genome sequences of hot pepper reveal the massive evolution of plant disease-resistance genes by retroduplication.</title>
        <authorList>
            <person name="Kim S."/>
            <person name="Park J."/>
            <person name="Yeom S.I."/>
            <person name="Kim Y.M."/>
            <person name="Seo E."/>
            <person name="Kim K.T."/>
            <person name="Kim M.S."/>
            <person name="Lee J.M."/>
            <person name="Cheong K."/>
            <person name="Shin H.S."/>
            <person name="Kim S.B."/>
            <person name="Han K."/>
            <person name="Lee J."/>
            <person name="Park M."/>
            <person name="Lee H.A."/>
            <person name="Lee H.Y."/>
            <person name="Lee Y."/>
            <person name="Oh S."/>
            <person name="Lee J.H."/>
            <person name="Choi E."/>
            <person name="Choi E."/>
            <person name="Lee S.E."/>
            <person name="Jeon J."/>
            <person name="Kim H."/>
            <person name="Choi G."/>
            <person name="Song H."/>
            <person name="Lee J."/>
            <person name="Lee S.C."/>
            <person name="Kwon J.K."/>
            <person name="Lee H.Y."/>
            <person name="Koo N."/>
            <person name="Hong Y."/>
            <person name="Kim R.W."/>
            <person name="Kang W.H."/>
            <person name="Huh J.H."/>
            <person name="Kang B.C."/>
            <person name="Yang T.J."/>
            <person name="Lee Y.H."/>
            <person name="Bennetzen J.L."/>
            <person name="Choi D."/>
        </authorList>
    </citation>
    <scope>NUCLEOTIDE SEQUENCE [LARGE SCALE GENOMIC DNA]</scope>
    <source>
        <strain evidence="10">cv. CM334</strain>
    </source>
</reference>
<dbReference type="SUPFAM" id="SSF52058">
    <property type="entry name" value="L domain-like"/>
    <property type="match status" value="1"/>
</dbReference>